<dbReference type="RefSeq" id="WP_143265439.1">
    <property type="nucleotide sequence ID" value="NZ_JADBEG010000001.1"/>
</dbReference>
<dbReference type="Proteomes" id="UP000631670">
    <property type="component" value="Unassembled WGS sequence"/>
</dbReference>
<comment type="caution">
    <text evidence="2">The sequence shown here is derived from an EMBL/GenBank/DDBJ whole genome shotgun (WGS) entry which is preliminary data.</text>
</comment>
<evidence type="ECO:0000259" key="1">
    <source>
        <dbReference type="Pfam" id="PF24923"/>
    </source>
</evidence>
<feature type="domain" description="IQCH-like ATP-grasp" evidence="1">
    <location>
        <begin position="156"/>
        <end position="227"/>
    </location>
</feature>
<name>A0ABR9HRL5_9PSEU</name>
<reference evidence="2 3" key="1">
    <citation type="submission" date="2020-10" db="EMBL/GenBank/DDBJ databases">
        <title>Sequencing the genomes of 1000 actinobacteria strains.</title>
        <authorList>
            <person name="Klenk H.-P."/>
        </authorList>
    </citation>
    <scope>NUCLEOTIDE SEQUENCE [LARGE SCALE GENOMIC DNA]</scope>
    <source>
        <strain evidence="2 3">DSM 44653</strain>
    </source>
</reference>
<gene>
    <name evidence="2" type="ORF">H4696_000677</name>
</gene>
<evidence type="ECO:0000313" key="2">
    <source>
        <dbReference type="EMBL" id="MBE1493577.1"/>
    </source>
</evidence>
<dbReference type="InterPro" id="IPR056855">
    <property type="entry name" value="ATP-grasp_IQCH"/>
</dbReference>
<keyword evidence="3" id="KW-1185">Reference proteome</keyword>
<dbReference type="PANTHER" id="PTHR14465">
    <property type="entry name" value="IQ DOMAIN-CONTAINING PROTEIN H"/>
    <property type="match status" value="1"/>
</dbReference>
<evidence type="ECO:0000313" key="3">
    <source>
        <dbReference type="Proteomes" id="UP000631670"/>
    </source>
</evidence>
<accession>A0ABR9HRL5</accession>
<organism evidence="2 3">
    <name type="scientific">Amycolatopsis lexingtonensis</name>
    <dbReference type="NCBI Taxonomy" id="218822"/>
    <lineage>
        <taxon>Bacteria</taxon>
        <taxon>Bacillati</taxon>
        <taxon>Actinomycetota</taxon>
        <taxon>Actinomycetes</taxon>
        <taxon>Pseudonocardiales</taxon>
        <taxon>Pseudonocardiaceae</taxon>
        <taxon>Amycolatopsis</taxon>
    </lineage>
</organism>
<dbReference type="EMBL" id="JADBEG010000001">
    <property type="protein sequence ID" value="MBE1493577.1"/>
    <property type="molecule type" value="Genomic_DNA"/>
</dbReference>
<dbReference type="InterPro" id="IPR038752">
    <property type="entry name" value="IQCH"/>
</dbReference>
<dbReference type="Pfam" id="PF24923">
    <property type="entry name" value="ATP-grasp_IQCH"/>
    <property type="match status" value="1"/>
</dbReference>
<dbReference type="PANTHER" id="PTHR14465:SF0">
    <property type="entry name" value="IQ DOMAIN-CONTAINING PROTEIN H"/>
    <property type="match status" value="1"/>
</dbReference>
<dbReference type="SUPFAM" id="SSF56059">
    <property type="entry name" value="Glutathione synthetase ATP-binding domain-like"/>
    <property type="match status" value="1"/>
</dbReference>
<protein>
    <recommendedName>
        <fullName evidence="1">IQCH-like ATP-grasp domain-containing protein</fullName>
    </recommendedName>
</protein>
<sequence>MLAGCDDLRVRVACPSQEFAPEEMAFGRGRWLSGSRGLWECLTVGAEDDLAIIMLQAPPIGQDVVTHLFSLLPEQHQRPDRQALVELEDGSESHLSTKVLGQPAVIDRLRATLDSARRQGHRVEGLSCYASSRQMAKLAERLGVDLVDTDPHLLKWGTKSGSRQVFRAAGVPHPAGSYHLDRTVQDLASTLDDLGVRFGRGRWMVKLDAGFGSGHGNAVVDTSLLPSPASAACIANALRPCSPLMATDDFLRHVVTTGAVAEQVIPGDSTGRSRSPSALGYLHRGGGALVDFLATHDQITGAAGDFMGCRFPADAAYRVRVGKHARAVFDHLAGLGVTGHVGVDFVAYPGKRTPRVDAVEINLRQTGSTHPRRMVSAVRRGSWTAEGTFVDPLGQQVFYKGTDSLHSSRWAGVSSTALLGALRSAPKVGFQQRTGRGTIPHLWSSLEPYGKIGGTFIGTSAADCDSIESDFVTLLDHLADTVRRRPSRFGRPH</sequence>
<proteinExistence type="predicted"/>